<evidence type="ECO:0000313" key="3">
    <source>
        <dbReference type="Proteomes" id="UP000031036"/>
    </source>
</evidence>
<gene>
    <name evidence="2" type="ORF">Tcan_00218</name>
</gene>
<dbReference type="EMBL" id="JPKZ01002600">
    <property type="protein sequence ID" value="KHN75861.1"/>
    <property type="molecule type" value="Genomic_DNA"/>
</dbReference>
<dbReference type="PANTHER" id="PTHR47027">
    <property type="entry name" value="REVERSE TRANSCRIPTASE DOMAIN-CONTAINING PROTEIN"/>
    <property type="match status" value="1"/>
</dbReference>
<dbReference type="Pfam" id="PF00078">
    <property type="entry name" value="RVT_1"/>
    <property type="match status" value="1"/>
</dbReference>
<reference evidence="2 3" key="1">
    <citation type="submission" date="2014-11" db="EMBL/GenBank/DDBJ databases">
        <title>Genetic blueprint of the zoonotic pathogen Toxocara canis.</title>
        <authorList>
            <person name="Zhu X.-Q."/>
            <person name="Korhonen P.K."/>
            <person name="Cai H."/>
            <person name="Young N.D."/>
            <person name="Nejsum P."/>
            <person name="von Samson-Himmelstjerna G."/>
            <person name="Boag P.R."/>
            <person name="Tan P."/>
            <person name="Li Q."/>
            <person name="Min J."/>
            <person name="Yang Y."/>
            <person name="Wang X."/>
            <person name="Fang X."/>
            <person name="Hall R.S."/>
            <person name="Hofmann A."/>
            <person name="Sternberg P.W."/>
            <person name="Jex A.R."/>
            <person name="Gasser R.B."/>
        </authorList>
    </citation>
    <scope>NUCLEOTIDE SEQUENCE [LARGE SCALE GENOMIC DNA]</scope>
    <source>
        <strain evidence="2">PN_DK_2014</strain>
    </source>
</reference>
<comment type="caution">
    <text evidence="2">The sequence shown here is derived from an EMBL/GenBank/DDBJ whole genome shotgun (WGS) entry which is preliminary data.</text>
</comment>
<dbReference type="SUPFAM" id="SSF56672">
    <property type="entry name" value="DNA/RNA polymerases"/>
    <property type="match status" value="1"/>
</dbReference>
<dbReference type="STRING" id="6265.A0A0B2UXT6"/>
<organism evidence="2 3">
    <name type="scientific">Toxocara canis</name>
    <name type="common">Canine roundworm</name>
    <dbReference type="NCBI Taxonomy" id="6265"/>
    <lineage>
        <taxon>Eukaryota</taxon>
        <taxon>Metazoa</taxon>
        <taxon>Ecdysozoa</taxon>
        <taxon>Nematoda</taxon>
        <taxon>Chromadorea</taxon>
        <taxon>Rhabditida</taxon>
        <taxon>Spirurina</taxon>
        <taxon>Ascaridomorpha</taxon>
        <taxon>Ascaridoidea</taxon>
        <taxon>Toxocaridae</taxon>
        <taxon>Toxocara</taxon>
    </lineage>
</organism>
<dbReference type="PROSITE" id="PS50878">
    <property type="entry name" value="RT_POL"/>
    <property type="match status" value="1"/>
</dbReference>
<dbReference type="Proteomes" id="UP000031036">
    <property type="component" value="Unassembled WGS sequence"/>
</dbReference>
<keyword evidence="3" id="KW-1185">Reference proteome</keyword>
<evidence type="ECO:0000259" key="1">
    <source>
        <dbReference type="PROSITE" id="PS50878"/>
    </source>
</evidence>
<name>A0A0B2UXT6_TOXCA</name>
<dbReference type="OrthoDB" id="410104at2759"/>
<dbReference type="PANTHER" id="PTHR47027:SF20">
    <property type="entry name" value="REVERSE TRANSCRIPTASE-LIKE PROTEIN WITH RNA-DIRECTED DNA POLYMERASE DOMAIN"/>
    <property type="match status" value="1"/>
</dbReference>
<dbReference type="InterPro" id="IPR043502">
    <property type="entry name" value="DNA/RNA_pol_sf"/>
</dbReference>
<protein>
    <submittedName>
        <fullName evidence="2">Retrovirus-related Pol polyprotein from type-1 retrotransposable element R2</fullName>
    </submittedName>
</protein>
<dbReference type="CDD" id="cd01650">
    <property type="entry name" value="RT_nLTR_like"/>
    <property type="match status" value="1"/>
</dbReference>
<sequence length="200" mass="22670">MSAITVYKVSRRVIYKRIESTLDESTRREQAGFRKRFPTIDHIFDLTQIKERRREYKVPLCLLFIDFKQAFGSVEHNSVLQSLSDGEVGPVFIRIMEDSLSESHTEITLFETSVSIKIGRGVKQGEICSSKAFSLALEGALRKMETADGFNVDGEKLQVLRFANDTILVAGDPEKLQRLLNEFNNKAKEIGLSIHDGKTK</sequence>
<evidence type="ECO:0000313" key="2">
    <source>
        <dbReference type="EMBL" id="KHN75861.1"/>
    </source>
</evidence>
<dbReference type="OMA" id="FIRIMED"/>
<accession>A0A0B2UXT6</accession>
<dbReference type="InterPro" id="IPR000477">
    <property type="entry name" value="RT_dom"/>
</dbReference>
<feature type="domain" description="Reverse transcriptase" evidence="1">
    <location>
        <begin position="1"/>
        <end position="200"/>
    </location>
</feature>
<proteinExistence type="predicted"/>
<dbReference type="AlphaFoldDB" id="A0A0B2UXT6"/>